<reference evidence="2" key="2">
    <citation type="submission" date="2023-06" db="EMBL/GenBank/DDBJ databases">
        <authorList>
            <consortium name="Lawrence Berkeley National Laboratory"/>
            <person name="Haridas S."/>
            <person name="Hensen N."/>
            <person name="Bonometti L."/>
            <person name="Westerberg I."/>
            <person name="Brannstrom I.O."/>
            <person name="Guillou S."/>
            <person name="Cros-Aarteil S."/>
            <person name="Calhoun S."/>
            <person name="Kuo A."/>
            <person name="Mondo S."/>
            <person name="Pangilinan J."/>
            <person name="Riley R."/>
            <person name="Labutti K."/>
            <person name="Andreopoulos B."/>
            <person name="Lipzen A."/>
            <person name="Chen C."/>
            <person name="Yanf M."/>
            <person name="Daum C."/>
            <person name="Ng V."/>
            <person name="Clum A."/>
            <person name="Steindorff A."/>
            <person name="Ohm R."/>
            <person name="Martin F."/>
            <person name="Silar P."/>
            <person name="Natvig D."/>
            <person name="Lalanne C."/>
            <person name="Gautier V."/>
            <person name="Ament-Velasquez S.L."/>
            <person name="Kruys A."/>
            <person name="Hutchinson M.I."/>
            <person name="Powell A.J."/>
            <person name="Barry K."/>
            <person name="Miller A.N."/>
            <person name="Grigoriev I.V."/>
            <person name="Debuchy R."/>
            <person name="Gladieux P."/>
            <person name="Thoren M.H."/>
            <person name="Johannesson H."/>
        </authorList>
    </citation>
    <scope>NUCLEOTIDE SEQUENCE</scope>
    <source>
        <strain evidence="2">SMH4131-1</strain>
    </source>
</reference>
<protein>
    <submittedName>
        <fullName evidence="2">Uncharacterized protein</fullName>
    </submittedName>
</protein>
<proteinExistence type="predicted"/>
<organism evidence="2 3">
    <name type="scientific">Cercophora scortea</name>
    <dbReference type="NCBI Taxonomy" id="314031"/>
    <lineage>
        <taxon>Eukaryota</taxon>
        <taxon>Fungi</taxon>
        <taxon>Dikarya</taxon>
        <taxon>Ascomycota</taxon>
        <taxon>Pezizomycotina</taxon>
        <taxon>Sordariomycetes</taxon>
        <taxon>Sordariomycetidae</taxon>
        <taxon>Sordariales</taxon>
        <taxon>Lasiosphaeriaceae</taxon>
        <taxon>Cercophora</taxon>
    </lineage>
</organism>
<name>A0AAE0MCL2_9PEZI</name>
<sequence length="183" mass="19144">MVENMSIVTGVALLERDEQGTVECCGVAPSLRHVSFLVKEQAGPLGLELVINGRTPGMRHADEATPDSFIAFGAPEGFPGGAIFSWQASALSLMVKGLSGSDYYDSSAGPGKMVKCARSLLTPDSSLVVSLGAASRQHKRAALQRLERLQGPAVSASFALFALVFVAVQSPIFPQMGGSLCDC</sequence>
<keyword evidence="1" id="KW-0472">Membrane</keyword>
<evidence type="ECO:0000256" key="1">
    <source>
        <dbReference type="SAM" id="Phobius"/>
    </source>
</evidence>
<keyword evidence="3" id="KW-1185">Reference proteome</keyword>
<dbReference type="Proteomes" id="UP001286456">
    <property type="component" value="Unassembled WGS sequence"/>
</dbReference>
<gene>
    <name evidence="2" type="ORF">B0T19DRAFT_460728</name>
</gene>
<keyword evidence="1" id="KW-0812">Transmembrane</keyword>
<dbReference type="EMBL" id="JAUEPO010000003">
    <property type="protein sequence ID" value="KAK3327527.1"/>
    <property type="molecule type" value="Genomic_DNA"/>
</dbReference>
<feature type="transmembrane region" description="Helical" evidence="1">
    <location>
        <begin position="149"/>
        <end position="168"/>
    </location>
</feature>
<evidence type="ECO:0000313" key="3">
    <source>
        <dbReference type="Proteomes" id="UP001286456"/>
    </source>
</evidence>
<dbReference type="AlphaFoldDB" id="A0AAE0MCL2"/>
<reference evidence="2" key="1">
    <citation type="journal article" date="2023" name="Mol. Phylogenet. Evol.">
        <title>Genome-scale phylogeny and comparative genomics of the fungal order Sordariales.</title>
        <authorList>
            <person name="Hensen N."/>
            <person name="Bonometti L."/>
            <person name="Westerberg I."/>
            <person name="Brannstrom I.O."/>
            <person name="Guillou S."/>
            <person name="Cros-Aarteil S."/>
            <person name="Calhoun S."/>
            <person name="Haridas S."/>
            <person name="Kuo A."/>
            <person name="Mondo S."/>
            <person name="Pangilinan J."/>
            <person name="Riley R."/>
            <person name="LaButti K."/>
            <person name="Andreopoulos B."/>
            <person name="Lipzen A."/>
            <person name="Chen C."/>
            <person name="Yan M."/>
            <person name="Daum C."/>
            <person name="Ng V."/>
            <person name="Clum A."/>
            <person name="Steindorff A."/>
            <person name="Ohm R.A."/>
            <person name="Martin F."/>
            <person name="Silar P."/>
            <person name="Natvig D.O."/>
            <person name="Lalanne C."/>
            <person name="Gautier V."/>
            <person name="Ament-Velasquez S.L."/>
            <person name="Kruys A."/>
            <person name="Hutchinson M.I."/>
            <person name="Powell A.J."/>
            <person name="Barry K."/>
            <person name="Miller A.N."/>
            <person name="Grigoriev I.V."/>
            <person name="Debuchy R."/>
            <person name="Gladieux P."/>
            <person name="Hiltunen Thoren M."/>
            <person name="Johannesson H."/>
        </authorList>
    </citation>
    <scope>NUCLEOTIDE SEQUENCE</scope>
    <source>
        <strain evidence="2">SMH4131-1</strain>
    </source>
</reference>
<keyword evidence="1" id="KW-1133">Transmembrane helix</keyword>
<evidence type="ECO:0000313" key="2">
    <source>
        <dbReference type="EMBL" id="KAK3327527.1"/>
    </source>
</evidence>
<accession>A0AAE0MCL2</accession>
<comment type="caution">
    <text evidence="2">The sequence shown here is derived from an EMBL/GenBank/DDBJ whole genome shotgun (WGS) entry which is preliminary data.</text>
</comment>